<evidence type="ECO:0000256" key="2">
    <source>
        <dbReference type="SAM" id="Phobius"/>
    </source>
</evidence>
<keyword evidence="2" id="KW-1133">Transmembrane helix</keyword>
<accession>A0A2T7TF86</accession>
<dbReference type="GeneID" id="95544559"/>
<keyword evidence="4" id="KW-1185">Reference proteome</keyword>
<gene>
    <name evidence="3" type="ORF">Y717_08590</name>
</gene>
<dbReference type="STRING" id="1440053.GCA_000718095_06163"/>
<feature type="region of interest" description="Disordered" evidence="1">
    <location>
        <begin position="58"/>
        <end position="96"/>
    </location>
</feature>
<evidence type="ECO:0000313" key="3">
    <source>
        <dbReference type="EMBL" id="PVE13792.1"/>
    </source>
</evidence>
<keyword evidence="2" id="KW-0472">Membrane</keyword>
<comment type="caution">
    <text evidence="3">The sequence shown here is derived from an EMBL/GenBank/DDBJ whole genome shotgun (WGS) entry which is preliminary data.</text>
</comment>
<protein>
    <submittedName>
        <fullName evidence="3">Uncharacterized protein</fullName>
    </submittedName>
</protein>
<dbReference type="OrthoDB" id="4338296at2"/>
<keyword evidence="2" id="KW-0812">Transmembrane</keyword>
<evidence type="ECO:0000256" key="1">
    <source>
        <dbReference type="SAM" id="MobiDB-lite"/>
    </source>
</evidence>
<reference evidence="3 4" key="1">
    <citation type="submission" date="2013-12" db="EMBL/GenBank/DDBJ databases">
        <title>Annotated genome of Streptomyces scopuliridis.</title>
        <authorList>
            <person name="Olson J.B."/>
        </authorList>
    </citation>
    <scope>NUCLEOTIDE SEQUENCE [LARGE SCALE GENOMIC DNA]</scope>
    <source>
        <strain evidence="3 4">RB72</strain>
    </source>
</reference>
<dbReference type="AlphaFoldDB" id="A0A2T7TF86"/>
<dbReference type="RefSeq" id="WP_030355095.1">
    <property type="nucleotide sequence ID" value="NZ_AZSP01000016.1"/>
</dbReference>
<organism evidence="3 4">
    <name type="scientific">Streptomyces scopuliridis RB72</name>
    <dbReference type="NCBI Taxonomy" id="1440053"/>
    <lineage>
        <taxon>Bacteria</taxon>
        <taxon>Bacillati</taxon>
        <taxon>Actinomycetota</taxon>
        <taxon>Actinomycetes</taxon>
        <taxon>Kitasatosporales</taxon>
        <taxon>Streptomycetaceae</taxon>
        <taxon>Streptomyces</taxon>
    </lineage>
</organism>
<sequence>MPRPTAAQLAYGTATVVCSTLVMLLLSGTTAGPGIAVIGLAALGLGLLVALTVPANSRTSAARTAPAPRPATPPATSAQLPGPRAEARIGQPSLRR</sequence>
<dbReference type="Proteomes" id="UP000245992">
    <property type="component" value="Unassembled WGS sequence"/>
</dbReference>
<proteinExistence type="predicted"/>
<name>A0A2T7TF86_9ACTN</name>
<evidence type="ECO:0000313" key="4">
    <source>
        <dbReference type="Proteomes" id="UP000245992"/>
    </source>
</evidence>
<dbReference type="EMBL" id="AZSP01000016">
    <property type="protein sequence ID" value="PVE13792.1"/>
    <property type="molecule type" value="Genomic_DNA"/>
</dbReference>
<feature type="transmembrane region" description="Helical" evidence="2">
    <location>
        <begin position="9"/>
        <end position="28"/>
    </location>
</feature>
<feature type="transmembrane region" description="Helical" evidence="2">
    <location>
        <begin position="34"/>
        <end position="53"/>
    </location>
</feature>